<name>A0ABX1JWN5_9MICC</name>
<feature type="non-terminal residue" evidence="1">
    <location>
        <position position="1"/>
    </location>
</feature>
<proteinExistence type="predicted"/>
<dbReference type="EMBL" id="JAAZSR010000713">
    <property type="protein sequence ID" value="NKX52751.1"/>
    <property type="molecule type" value="Genomic_DNA"/>
</dbReference>
<protein>
    <submittedName>
        <fullName evidence="1">Nitrate ABC transporter substrate-binding protein</fullName>
    </submittedName>
</protein>
<organism evidence="1 2">
    <name type="scientific">Arthrobacter deserti</name>
    <dbReference type="NCBI Taxonomy" id="1742687"/>
    <lineage>
        <taxon>Bacteria</taxon>
        <taxon>Bacillati</taxon>
        <taxon>Actinomycetota</taxon>
        <taxon>Actinomycetes</taxon>
        <taxon>Micrococcales</taxon>
        <taxon>Micrococcaceae</taxon>
        <taxon>Arthrobacter</taxon>
    </lineage>
</organism>
<evidence type="ECO:0000313" key="1">
    <source>
        <dbReference type="EMBL" id="NKX52751.1"/>
    </source>
</evidence>
<accession>A0ABX1JWN5</accession>
<reference evidence="1 2" key="1">
    <citation type="submission" date="2020-04" db="EMBL/GenBank/DDBJ databases">
        <authorList>
            <person name="Liu S."/>
        </authorList>
    </citation>
    <scope>NUCLEOTIDE SEQUENCE [LARGE SCALE GENOMIC DNA]</scope>
    <source>
        <strain evidence="1 2">CGMCC 1.15091</strain>
    </source>
</reference>
<evidence type="ECO:0000313" key="2">
    <source>
        <dbReference type="Proteomes" id="UP000523795"/>
    </source>
</evidence>
<sequence length="39" mass="4325">TLPRYAQDVNADSIQEIADISLKNGLIEELPDMEALLPQ</sequence>
<dbReference type="Proteomes" id="UP000523795">
    <property type="component" value="Unassembled WGS sequence"/>
</dbReference>
<comment type="caution">
    <text evidence="1">The sequence shown here is derived from an EMBL/GenBank/DDBJ whole genome shotgun (WGS) entry which is preliminary data.</text>
</comment>
<keyword evidence="2" id="KW-1185">Reference proteome</keyword>
<gene>
    <name evidence="1" type="ORF">HER39_19675</name>
</gene>